<dbReference type="InterPro" id="IPR029210">
    <property type="entry name" value="PfEMP1_NTS"/>
</dbReference>
<evidence type="ECO:0000259" key="3">
    <source>
        <dbReference type="Pfam" id="PF03011"/>
    </source>
</evidence>
<dbReference type="Gene3D" id="1.20.58.1930">
    <property type="match status" value="2"/>
</dbReference>
<dbReference type="Pfam" id="PF15447">
    <property type="entry name" value="NTS"/>
    <property type="match status" value="1"/>
</dbReference>
<dbReference type="Pfam" id="PF05424">
    <property type="entry name" value="Duffy_binding"/>
    <property type="match status" value="6"/>
</dbReference>
<feature type="region of interest" description="Disordered" evidence="2">
    <location>
        <begin position="3360"/>
        <end position="3397"/>
    </location>
</feature>
<dbReference type="OrthoDB" id="10663142at2759"/>
<name>A0A2P9DMX5_PLARE</name>
<evidence type="ECO:0000259" key="6">
    <source>
        <dbReference type="Pfam" id="PF15447"/>
    </source>
</evidence>
<feature type="domain" description="PfEMP1 CIDRalpha1" evidence="7">
    <location>
        <begin position="508"/>
        <end position="563"/>
    </location>
</feature>
<organism evidence="9 10">
    <name type="scientific">Plasmodium reichenowi</name>
    <dbReference type="NCBI Taxonomy" id="5854"/>
    <lineage>
        <taxon>Eukaryota</taxon>
        <taxon>Sar</taxon>
        <taxon>Alveolata</taxon>
        <taxon>Apicomplexa</taxon>
        <taxon>Aconoidasida</taxon>
        <taxon>Haemosporida</taxon>
        <taxon>Plasmodiidae</taxon>
        <taxon>Plasmodium</taxon>
        <taxon>Plasmodium (Laverania)</taxon>
    </lineage>
</organism>
<dbReference type="Gene3D" id="1.10.1900.40">
    <property type="entry name" value="Acidic terminal segments, variant surface antigen of PfEMP1"/>
    <property type="match status" value="2"/>
</dbReference>
<feature type="region of interest" description="Disordered" evidence="2">
    <location>
        <begin position="3450"/>
        <end position="3521"/>
    </location>
</feature>
<sequence>MSPPPASAATSPSDDNRTARDILEGFGKEIQQKARTEAQRRSKGHLKGKLSESTYRNHKSGTEKPLEPCQLDHRYHTNVTSGFEKDNPCKNRPNVRFSDVIGGQCTDGKIKGNNTDSGGACAPLRRIFLCDQHLSHMDESKINNTNNLLLEVSLAAKYEGDSIIENYIKRHSNREGICIALARSFADIGDIIRGKDLFIGYNQKDRNEKEQLQNKLKYIFKNIYDDLKDSKAKEDYKDDNGGNFYKLREDWWNENRDQVWKAITCDAEEKDIYSKNIKNGYTGFSHGRCGHGDANVQTYLDYVPQFLRWFDEWGEEFCRKKKMKLKMAKEACRDEENGKYCSLNGYDCTKIIGNEEFFSWDSKCTGCSVKCIPYDLWLKNQRKEFEKQTKKYNHEIKTYTSKENKSESNINKEYYKTFYDELNTIYKNHEHFLKLLNKGKYCKKQNSKEEDIDFTITGEKDTFYRSDYCQVCPDCGVECKDKKCTKKRIHGNCRKFKAYVRPKDVKPTTINIVHSVDKPGNITQKLKDFCKEENIENEKNYQTWECYYKDKNDNNCEMKSAKHEDQKHPNVISFDAFFHSWVKNLLIDSIKWENDLKECINNTNCTDCNDVCNKHCVCFGKWVKQKEQEWKNVKKVFKKENRNMHNYDNILNNLFDSFYFQVMYALNEEEEQEGKWNKLIENLKQIIDSSNGKVVTKDSESAIKVLFDYLKETATICKDNNTNEACPSSQTSTQNTCVNNTASTGGNKKRATVKEIAQYYKRLAHAQLEERGGRSNVKGDASKGEYARKGDPSKLKKVCKIAKVHSNRNSRHSKGPCYNKGTGTGIDTRFEIGTVWQADPTQIRKGHEDVLMPPRRRHMCISNLENLKTMSVGLTGANASHSLLGDVILSAKFEAQRIIQMYKERNKIHNEDVLNDPKHHETICRSIRYSFADIGDIIRGKDLGENGDQNKLQRNLQIIFGKIKENLPEDIRKKYKDTKIYSDLREDWWEANRAKVWESMKCEISKLKEKSVDQSKSHCGYSDHTPLDDYIPQRLRWMTEWAEWYCKAQNKYYGELVKGCQKCKGDSNGKNCYKETQQCNDCKEACDKYKGKINKWKEQWTKIEAKYTLLYSNARIHAFNGGPGYYIANVQKEDQSVYDFLYNLYVQNGGTRGPPSATHPSSSVDTRVERAATSNNTPYDNIGAYLHDTGNFDDCQKQNVFCENSGGDNYAFEDPPSLYKEACGCHTRPAKVPQEKKEENDDVCQIVKELIGNNNGRNLTRKCNAKNYNDWNCKPSDVHSDHVGACMPPRREKLCIYYFGNTAEIPKMKTQDILRDAFIKSAAGETFRSWHYYKSKNGNANNLDNKLKGGTIPEDFKRQMLYTFGDYRDFLFGTDISKDHGKGSKLKNQIDTLFPPNNKKPGTLSRQEWWKNHGPAIWKAMLCALEKAWGKTGTLTNTPIYDYKNETFDGTTKLEDFAKRPQFLRWMTEWSEHFCKKQSQEYNNLKEKCTGCKVVTCESECKTCKDQCTEYQRVITQWKGQWTQQSEKYQQLYTKAVTKGFNGTVDETERKHLEYLKELKKPNGSNNEYSTAGKYVEKEGYIEDCQEQNEFSNEGDNKYPFRDYPNDHQNKCNCKKEIPFSPPKKPEVPTVKVQQACDLVKGILNGKDGKTKIGGCELKDKNNNYTPWKCGIKSGLVIDDGVCMPPRRQKLCLHFLAHTNETPKIKTQEDLRKAFIKCAAVETFLSWQYYKSKNGNVETQLQNGTIPPEFLRSMFYTYGDYRDICLNSDISKKQGYVLKANKKIEKILPKNGGETNYTKCKEFWDNNGKDIWEGMVCGLSHALNGNDKETKRQNLTNNTDYEYETVKFTQPSGPNLKTFSSRPQFLRWMIEWGEDFCKERKKEMAKLVKACPADTCNGDNGKKEACKKSCEDYKKWITKWQEHYDKQKIKFKTVKKNDSDASKSDHAYEYLDKQLQKFCDQNGTTKGDCDYNCMKEPSKQPNTKSSVGSNDSMPASLDDEPEEVQGRCKCLDPPPKRTEGSPKKEEMDEVCKEVKKLLQANKGNTKSHGCETKKYNGWSCNLGSMNKEIEGTCVPPRRQKLCISDLQTSSYETKERLKNSFINCVAMETHFAWENYKCKNNGSKEKLQKGQIPENFLRIMYYTYADYRDILFGKNIMKSNANTNEVINNINEFFKCTKDNEEEVKKEREDWWEANRKQIWEAMLCALTHEVNENLKEKIKESGRYSDDIEEFAKRPTFLRWYIEWSDEFCEQRQEKEKKVSDACSTDYEGCDKSNTKGNGNGDCAKACEGYTKYITCKKEQYESQKKTFEAEKSGKEPEYKGYSNTQSSDYLKENCLFGSCDCLEKVKDNSDYWENPHTTYENPDLQKRCICPPSPCEIVDGILGTEDGTSYSDGCKWKYGTMPRREWLCNSSGGKEGDTTVCIPPRRQRLYVKNIEDLRDTSLSGLRTAFIEAAAVETFFSWHEYKKEKERKDIETKGRDLVVYTSPVPKELDKDLESGTIPDDFLRQMFYTFGDYRDICLGNDLVKSDVTKNISEKVGTIFSSDKKTISKDWWDENAEAIWDGMICALSYKTENRIKDDTVYKNLIGEDSNINTKYQYNNMKKDLENVAKTPQFLRWFEEWAEEFCRKKTNKLKKLKEECRGKYKGHKYCSSDGYDCELINSEKNENFADLDCPGCQEECRKYNEWIINKRNEFDKQKNNYDKENEKLNNSYNNENDQTFHNYLKTKGYLSAQEFWKSLKDGKPCEDNKNEINKIDFNYPNETFGPSEYCKMCPLYGVTRKSNGEYKDNSEHEWKRKNDLHNINKEKNIIPSYIDIEVNGRMGHNVDIEMNDFVNNSALFKGTEKLNWKCQYINEIDQCNVNNMTSTSFEQTITFKVLFQRWLRYFVQDYNKLKEKIKPCIKNEDEKSTKCIKGCNKKCEYVGKWLEIKGNEWENIKNHYNKNQSLYIYSIPHWVKGFFEQRPFIDDVKEAKKVFDKQMKDDDIWGCTGSNLIDGVKKKCEKGDFITNLISELKNKVTSCQNLPEPKTQCVNIELPDTLEKNVEGEIGAGPKFCDNIISKIPEAPPDEVPEVSQDQVGQTHPNASEDGEEKDKGDEEEEEEEEEEEDEEEDYNESDSDIYDDDSDSETEEEGEDEAVPNSLSPSESRPKRLPRESPSPELKKAMLSSTIMWSVGISFAAITYFLLKKKPHSPVDLLRVLDIHKGDYGMPTLKSSNRYIPYGTDKYKGKSYIYIEGDSGTDSGYTDHYSDITSSSESEYEEFDINDIYVPGSPKYKTLIEVVLEPSKRDTQNDIQSGDTIPNSDNTIPNSDNTIPNSDNTPSNSDNTPPTSDTPPPITDDEWNQLKDDFISQYLQSEQNDVPNDYTSGNVPTNTNNTTMSRHNVDNNTHPTPSRHTVDQKPFIMSIHDRNLLSGEEYSYDMINNIGNNDLYSGIDTINGNNDLYSGFDSTSRNRGSYSDKNDPYSDKNGPTSGKHGSYSGNNDLYSGQNNLYSDIDTINDNGGPYSDKRDSYSDNRGSYSDNRDSYSGIDLINDALSSNKHIDIYDEVLKRKENELFGTNYKKNTSNNSVAKLTNSDPIMNQLDLFHKWLDRHRDMCEKWDTNNKKEELLDKLKEKWENETLTSGNRPNDNKTLNTDVSIEIHMDNPKPINKFSNMDTNVDTPTMDDMEDDIYYDVNYDDNQPSVDDIPMDHNKVDVPKKVHVEMKILNNTSNGSLEQQFPISDVWNI</sequence>
<evidence type="ECO:0000259" key="5">
    <source>
        <dbReference type="Pfam" id="PF15445"/>
    </source>
</evidence>
<dbReference type="Proteomes" id="UP000240500">
    <property type="component" value="Chromosome 14"/>
</dbReference>
<feature type="region of interest" description="Disordered" evidence="2">
    <location>
        <begin position="3288"/>
        <end position="3343"/>
    </location>
</feature>
<dbReference type="GO" id="GO:0016020">
    <property type="term" value="C:membrane"/>
    <property type="evidence" value="ECO:0007669"/>
    <property type="project" value="InterPro"/>
</dbReference>
<dbReference type="SUPFAM" id="SSF140924">
    <property type="entry name" value="Duffy binding domain-like"/>
    <property type="match status" value="8"/>
</dbReference>
<evidence type="ECO:0000259" key="7">
    <source>
        <dbReference type="Pfam" id="PF21807"/>
    </source>
</evidence>
<feature type="domain" description="Duffy-binding-like" evidence="3">
    <location>
        <begin position="577"/>
        <end position="723"/>
    </location>
</feature>
<dbReference type="Pfam" id="PF22672">
    <property type="entry name" value="DBL_C"/>
    <property type="match status" value="2"/>
</dbReference>
<dbReference type="InterPro" id="IPR004258">
    <property type="entry name" value="DBL"/>
</dbReference>
<feature type="domain" description="Plasmodium falciparum erythrocyte membrane protein-1 N-terminal segment" evidence="6">
    <location>
        <begin position="18"/>
        <end position="54"/>
    </location>
</feature>
<gene>
    <name evidence="9" type="ORF">PRG01_1400300</name>
</gene>
<dbReference type="Pfam" id="PF15445">
    <property type="entry name" value="ATS"/>
    <property type="match status" value="2"/>
</dbReference>
<dbReference type="FunFam" id="1.10.1900.40:FF:000001">
    <property type="entry name" value="Erythrocyte membrane protein 1"/>
    <property type="match status" value="1"/>
</dbReference>
<evidence type="ECO:0000313" key="9">
    <source>
        <dbReference type="EMBL" id="SOV82387.1"/>
    </source>
</evidence>
<feature type="domain" description="Duffy-binding-like" evidence="8">
    <location>
        <begin position="312"/>
        <end position="466"/>
    </location>
</feature>
<reference evidence="9 10" key="1">
    <citation type="submission" date="2016-09" db="EMBL/GenBank/DDBJ databases">
        <authorList>
            <consortium name="Pathogen Informatics"/>
        </authorList>
    </citation>
    <scope>NUCLEOTIDE SEQUENCE [LARGE SCALE GENOMIC DNA]</scope>
</reference>
<feature type="compositionally biased region" description="Low complexity" evidence="2">
    <location>
        <begin position="3313"/>
        <end position="3331"/>
    </location>
</feature>
<feature type="domain" description="Plasmodium falciparum erythrocyte membrane protein 1 acidic terminal segment" evidence="5">
    <location>
        <begin position="3170"/>
        <end position="3448"/>
    </location>
</feature>
<feature type="domain" description="Duffy-antigen binding" evidence="4">
    <location>
        <begin position="2422"/>
        <end position="2617"/>
    </location>
</feature>
<evidence type="ECO:0000256" key="1">
    <source>
        <dbReference type="SAM" id="Coils"/>
    </source>
</evidence>
<dbReference type="InterPro" id="IPR042202">
    <property type="entry name" value="Duffy-ag-bd_sf"/>
</dbReference>
<feature type="coiled-coil region" evidence="1">
    <location>
        <begin position="2689"/>
        <end position="2720"/>
    </location>
</feature>
<dbReference type="GO" id="GO:0046789">
    <property type="term" value="F:host cell surface receptor binding"/>
    <property type="evidence" value="ECO:0007669"/>
    <property type="project" value="InterPro"/>
</dbReference>
<feature type="domain" description="Duffy-binding-like" evidence="8">
    <location>
        <begin position="2622"/>
        <end position="2770"/>
    </location>
</feature>
<dbReference type="EMBL" id="LT969577">
    <property type="protein sequence ID" value="SOV82387.1"/>
    <property type="molecule type" value="Genomic_DNA"/>
</dbReference>
<dbReference type="Pfam" id="PF21807">
    <property type="entry name" value="PfEMP1_CIDRalpha1_dom"/>
    <property type="match status" value="1"/>
</dbReference>
<feature type="domain" description="Duffy-antigen binding" evidence="4">
    <location>
        <begin position="1681"/>
        <end position="1834"/>
    </location>
</feature>
<dbReference type="VEuPathDB" id="PlasmoDB:PRCDC_0006900"/>
<dbReference type="InterPro" id="IPR049158">
    <property type="entry name" value="PfEMP1_CIDRalpha1_dom"/>
</dbReference>
<dbReference type="FunFam" id="1.20.58.830:FF:000005">
    <property type="entry name" value="Erythrocyte membrane protein 1, PfEMP1"/>
    <property type="match status" value="1"/>
</dbReference>
<feature type="compositionally biased region" description="Polar residues" evidence="2">
    <location>
        <begin position="1979"/>
        <end position="1993"/>
    </location>
</feature>
<dbReference type="VEuPathDB" id="PlasmoDB:PRCDC_0048800"/>
<feature type="domain" description="Duffy-antigen binding" evidence="4">
    <location>
        <begin position="1284"/>
        <end position="1457"/>
    </location>
</feature>
<feature type="compositionally biased region" description="Polar residues" evidence="2">
    <location>
        <begin position="3479"/>
        <end position="3501"/>
    </location>
</feature>
<dbReference type="InterPro" id="IPR044932">
    <property type="entry name" value="PfEMP1_ATS_sf"/>
</dbReference>
<evidence type="ECO:0000259" key="4">
    <source>
        <dbReference type="Pfam" id="PF05424"/>
    </source>
</evidence>
<dbReference type="InterPro" id="IPR008602">
    <property type="entry name" value="Duffy-antigen-binding"/>
</dbReference>
<proteinExistence type="predicted"/>
<dbReference type="Pfam" id="PF03011">
    <property type="entry name" value="PFEMP"/>
    <property type="match status" value="2"/>
</dbReference>
<feature type="compositionally biased region" description="Acidic residues" evidence="2">
    <location>
        <begin position="3097"/>
        <end position="3138"/>
    </location>
</feature>
<feature type="compositionally biased region" description="Basic and acidic residues" evidence="2">
    <location>
        <begin position="2004"/>
        <end position="2025"/>
    </location>
</feature>
<feature type="compositionally biased region" description="Polar residues" evidence="2">
    <location>
        <begin position="3360"/>
        <end position="3395"/>
    </location>
</feature>
<dbReference type="PANTHER" id="PTHR42264">
    <property type="entry name" value="EPHRIN_REC_LIKE DOMAIN-CONTAINING PROTEIN"/>
    <property type="match status" value="1"/>
</dbReference>
<feature type="domain" description="Duffy-antigen binding" evidence="4">
    <location>
        <begin position="2071"/>
        <end position="2232"/>
    </location>
</feature>
<dbReference type="VEuPathDB" id="PlasmoDB:PRCDC_1039000"/>
<feature type="compositionally biased region" description="Basic and acidic residues" evidence="2">
    <location>
        <begin position="780"/>
        <end position="790"/>
    </location>
</feature>
<feature type="compositionally biased region" description="Polar residues" evidence="2">
    <location>
        <begin position="3075"/>
        <end position="3085"/>
    </location>
</feature>
<keyword evidence="1" id="KW-0175">Coiled coil</keyword>
<accession>A0A2P9DMX5</accession>
<dbReference type="InterPro" id="IPR054595">
    <property type="entry name" value="DBL_C"/>
</dbReference>
<feature type="domain" description="Duffy-antigen binding" evidence="4">
    <location>
        <begin position="119"/>
        <end position="308"/>
    </location>
</feature>
<feature type="domain" description="Plasmodium falciparum erythrocyte membrane protein 1 acidic terminal segment" evidence="5">
    <location>
        <begin position="3484"/>
        <end position="3729"/>
    </location>
</feature>
<feature type="compositionally biased region" description="Polar residues" evidence="2">
    <location>
        <begin position="3293"/>
        <end position="3312"/>
    </location>
</feature>
<dbReference type="Gene3D" id="1.20.58.830">
    <property type="match status" value="6"/>
</dbReference>
<feature type="domain" description="Duffy-antigen binding" evidence="4">
    <location>
        <begin position="850"/>
        <end position="1036"/>
    </location>
</feature>
<feature type="region of interest" description="Disordered" evidence="2">
    <location>
        <begin position="1"/>
        <end position="68"/>
    </location>
</feature>
<evidence type="ECO:0000313" key="10">
    <source>
        <dbReference type="Proteomes" id="UP000240500"/>
    </source>
</evidence>
<evidence type="ECO:0000259" key="8">
    <source>
        <dbReference type="Pfam" id="PF22672"/>
    </source>
</evidence>
<protein>
    <submittedName>
        <fullName evidence="9">Erythrocyte membrane protein 1, PfEMP1, putative</fullName>
    </submittedName>
</protein>
<dbReference type="Gene3D" id="1.20.1310.20">
    <property type="entry name" value="Duffy-antigen binding domain"/>
    <property type="match status" value="6"/>
</dbReference>
<feature type="region of interest" description="Disordered" evidence="2">
    <location>
        <begin position="3060"/>
        <end position="3161"/>
    </location>
</feature>
<feature type="compositionally biased region" description="Basic and acidic residues" evidence="2">
    <location>
        <begin position="14"/>
        <end position="40"/>
    </location>
</feature>
<dbReference type="VEuPathDB" id="PlasmoDB:PRG01_1400300"/>
<evidence type="ECO:0000256" key="2">
    <source>
        <dbReference type="SAM" id="MobiDB-lite"/>
    </source>
</evidence>
<feature type="domain" description="Duffy-binding-like" evidence="3">
    <location>
        <begin position="2880"/>
        <end position="3024"/>
    </location>
</feature>
<feature type="region of interest" description="Disordered" evidence="2">
    <location>
        <begin position="1977"/>
        <end position="2025"/>
    </location>
</feature>
<dbReference type="InterPro" id="IPR029211">
    <property type="entry name" value="PfEMP1_ATS"/>
</dbReference>
<feature type="region of interest" description="Disordered" evidence="2">
    <location>
        <begin position="771"/>
        <end position="790"/>
    </location>
</feature>